<keyword evidence="4" id="KW-1185">Reference proteome</keyword>
<evidence type="ECO:0000313" key="4">
    <source>
        <dbReference type="Proteomes" id="UP000526125"/>
    </source>
</evidence>
<protein>
    <submittedName>
        <fullName evidence="3">Methyltransferase domain-containing protein</fullName>
    </submittedName>
</protein>
<gene>
    <name evidence="3" type="ORF">HP552_01380</name>
</gene>
<evidence type="ECO:0000259" key="2">
    <source>
        <dbReference type="Pfam" id="PF08241"/>
    </source>
</evidence>
<name>A0A7Y6BRZ0_9BACL</name>
<organism evidence="3 4">
    <name type="scientific">Paenibacillus xylanilyticus</name>
    <dbReference type="NCBI Taxonomy" id="248903"/>
    <lineage>
        <taxon>Bacteria</taxon>
        <taxon>Bacillati</taxon>
        <taxon>Bacillota</taxon>
        <taxon>Bacilli</taxon>
        <taxon>Bacillales</taxon>
        <taxon>Paenibacillaceae</taxon>
        <taxon>Paenibacillus</taxon>
    </lineage>
</organism>
<dbReference type="Proteomes" id="UP000526125">
    <property type="component" value="Unassembled WGS sequence"/>
</dbReference>
<dbReference type="GO" id="GO:0008757">
    <property type="term" value="F:S-adenosylmethionine-dependent methyltransferase activity"/>
    <property type="evidence" value="ECO:0007669"/>
    <property type="project" value="InterPro"/>
</dbReference>
<dbReference type="RefSeq" id="WP_175393925.1">
    <property type="nucleotide sequence ID" value="NZ_JABMCB010000119.1"/>
</dbReference>
<dbReference type="SUPFAM" id="SSF53335">
    <property type="entry name" value="S-adenosyl-L-methionine-dependent methyltransferases"/>
    <property type="match status" value="1"/>
</dbReference>
<reference evidence="3 4" key="1">
    <citation type="submission" date="2020-05" db="EMBL/GenBank/DDBJ databases">
        <title>Genome Sequencing of Type Strains.</title>
        <authorList>
            <person name="Lemaire J.F."/>
            <person name="Inderbitzin P."/>
            <person name="Gregorio O.A."/>
            <person name="Collins S.B."/>
            <person name="Wespe N."/>
            <person name="Knight-Connoni V."/>
        </authorList>
    </citation>
    <scope>NUCLEOTIDE SEQUENCE [LARGE SCALE GENOMIC DNA]</scope>
    <source>
        <strain evidence="3 4">LMG 21957</strain>
    </source>
</reference>
<dbReference type="GO" id="GO:0032259">
    <property type="term" value="P:methylation"/>
    <property type="evidence" value="ECO:0007669"/>
    <property type="project" value="UniProtKB-KW"/>
</dbReference>
<dbReference type="AlphaFoldDB" id="A0A7Y6BRZ0"/>
<dbReference type="EMBL" id="JABMCB010000119">
    <property type="protein sequence ID" value="NUU73933.1"/>
    <property type="molecule type" value="Genomic_DNA"/>
</dbReference>
<keyword evidence="3" id="KW-0808">Transferase</keyword>
<keyword evidence="3" id="KW-0489">Methyltransferase</keyword>
<accession>A0A7Y6BRZ0</accession>
<sequence>MRVDLGSGTNKYKDCIGIDRFDHEMTDMVHNFNRPIPMKNDSVDFVMCSHSLQYVDNLNSVMQDIYRICKHGAIVCIVAPYAHATMHMANPQFKQKFNEHSPQYWTTCPGSIQEDNEFSFDSSIVLSQPQIFHQTNMDFRLLKMEFFYFPAYHGLYNELELGILRQSQLNVAHQIMYHLLVVKEAISDEEIAIIKESQRLEEPDYIQGQRMQWIDKEDAEQPYNLENLRFVPPEETVVPDVRIEEKPLMPQRNSTRGSRKSTNSKTRQATKRKVSRRKKSSIKKL</sequence>
<feature type="compositionally biased region" description="Basic residues" evidence="1">
    <location>
        <begin position="268"/>
        <end position="285"/>
    </location>
</feature>
<dbReference type="InterPro" id="IPR013216">
    <property type="entry name" value="Methyltransf_11"/>
</dbReference>
<feature type="domain" description="Methyltransferase type 11" evidence="2">
    <location>
        <begin position="35"/>
        <end position="76"/>
    </location>
</feature>
<evidence type="ECO:0000256" key="1">
    <source>
        <dbReference type="SAM" id="MobiDB-lite"/>
    </source>
</evidence>
<feature type="compositionally biased region" description="Polar residues" evidence="1">
    <location>
        <begin position="251"/>
        <end position="267"/>
    </location>
</feature>
<evidence type="ECO:0000313" key="3">
    <source>
        <dbReference type="EMBL" id="NUU73933.1"/>
    </source>
</evidence>
<comment type="caution">
    <text evidence="3">The sequence shown here is derived from an EMBL/GenBank/DDBJ whole genome shotgun (WGS) entry which is preliminary data.</text>
</comment>
<dbReference type="InterPro" id="IPR029063">
    <property type="entry name" value="SAM-dependent_MTases_sf"/>
</dbReference>
<dbReference type="Gene3D" id="3.40.50.150">
    <property type="entry name" value="Vaccinia Virus protein VP39"/>
    <property type="match status" value="1"/>
</dbReference>
<dbReference type="Pfam" id="PF08241">
    <property type="entry name" value="Methyltransf_11"/>
    <property type="match status" value="1"/>
</dbReference>
<proteinExistence type="predicted"/>
<feature type="region of interest" description="Disordered" evidence="1">
    <location>
        <begin position="241"/>
        <end position="285"/>
    </location>
</feature>